<sequence length="353" mass="38517">MASFHYLNNHPNPFWDLLGNLEDHPAFAPRGQPHPHRHHPPPFWAWGHPQNEGASSEPANSYTAGERNEPQAGPSKSKEAHQDTNKEKARSSEPESSGEEQGWHGHCGKGKHSGSGSHPHGLGKERGGKGRHGCHPRGFHGHPFGGPRPHHRGPPPFAAGPGFPDFDFLRNIAAEFGFPFPEPKKDGVDFVPSVDVFDTPAKYIVHVSLPGAKKEDLSIDYDTEESVLRLAGVVYRPGINEDLHLALAVEERVREIGVFEREVRIGTRKNSAAIIVDEITANLKDGVLSVALPKVQKDPETKTKKVVVEDGNTGNEKGAMDVDESASETMTPERSESSDAEGEAKEYVNVTAQ</sequence>
<comment type="caution">
    <text evidence="6">The sequence shown here is derived from an EMBL/GenBank/DDBJ whole genome shotgun (WGS) entry which is preliminary data.</text>
</comment>
<evidence type="ECO:0000256" key="2">
    <source>
        <dbReference type="PROSITE-ProRule" id="PRU00285"/>
    </source>
</evidence>
<dbReference type="EMBL" id="JAPMSZ010000009">
    <property type="protein sequence ID" value="KAJ5091385.1"/>
    <property type="molecule type" value="Genomic_DNA"/>
</dbReference>
<feature type="compositionally biased region" description="Basic and acidic residues" evidence="4">
    <location>
        <begin position="331"/>
        <end position="346"/>
    </location>
</feature>
<evidence type="ECO:0000259" key="5">
    <source>
        <dbReference type="PROSITE" id="PS01031"/>
    </source>
</evidence>
<dbReference type="Pfam" id="PF00011">
    <property type="entry name" value="HSP20"/>
    <property type="match status" value="1"/>
</dbReference>
<feature type="compositionally biased region" description="Basic residues" evidence="4">
    <location>
        <begin position="129"/>
        <end position="140"/>
    </location>
</feature>
<evidence type="ECO:0000256" key="4">
    <source>
        <dbReference type="SAM" id="MobiDB-lite"/>
    </source>
</evidence>
<dbReference type="CDD" id="cd06464">
    <property type="entry name" value="ACD_sHsps-like"/>
    <property type="match status" value="1"/>
</dbReference>
<evidence type="ECO:0000313" key="7">
    <source>
        <dbReference type="Proteomes" id="UP001141434"/>
    </source>
</evidence>
<feature type="domain" description="SHSP" evidence="5">
    <location>
        <begin position="185"/>
        <end position="309"/>
    </location>
</feature>
<protein>
    <recommendedName>
        <fullName evidence="5">SHSP domain-containing protein</fullName>
    </recommendedName>
</protein>
<proteinExistence type="inferred from homology"/>
<feature type="compositionally biased region" description="Basic and acidic residues" evidence="4">
    <location>
        <begin position="76"/>
        <end position="93"/>
    </location>
</feature>
<dbReference type="PANTHER" id="PTHR11527">
    <property type="entry name" value="HEAT-SHOCK PROTEIN 20 FAMILY MEMBER"/>
    <property type="match status" value="1"/>
</dbReference>
<keyword evidence="1" id="KW-0346">Stress response</keyword>
<dbReference type="InterPro" id="IPR002068">
    <property type="entry name" value="A-crystallin/Hsp20_dom"/>
</dbReference>
<reference evidence="6" key="2">
    <citation type="journal article" date="2023" name="IMA Fungus">
        <title>Comparative genomic study of the Penicillium genus elucidates a diverse pangenome and 15 lateral gene transfer events.</title>
        <authorList>
            <person name="Petersen C."/>
            <person name="Sorensen T."/>
            <person name="Nielsen M.R."/>
            <person name="Sondergaard T.E."/>
            <person name="Sorensen J.L."/>
            <person name="Fitzpatrick D.A."/>
            <person name="Frisvad J.C."/>
            <person name="Nielsen K.L."/>
        </authorList>
    </citation>
    <scope>NUCLEOTIDE SEQUENCE</scope>
    <source>
        <strain evidence="6">IBT 34128</strain>
    </source>
</reference>
<gene>
    <name evidence="6" type="ORF">NUU61_006255</name>
</gene>
<dbReference type="InterPro" id="IPR031107">
    <property type="entry name" value="Small_HSP"/>
</dbReference>
<feature type="compositionally biased region" description="Polar residues" evidence="4">
    <location>
        <begin position="52"/>
        <end position="63"/>
    </location>
</feature>
<dbReference type="SUPFAM" id="SSF49764">
    <property type="entry name" value="HSP20-like chaperones"/>
    <property type="match status" value="1"/>
</dbReference>
<evidence type="ECO:0000256" key="1">
    <source>
        <dbReference type="ARBA" id="ARBA00023016"/>
    </source>
</evidence>
<organism evidence="6 7">
    <name type="scientific">Penicillium alfredii</name>
    <dbReference type="NCBI Taxonomy" id="1506179"/>
    <lineage>
        <taxon>Eukaryota</taxon>
        <taxon>Fungi</taxon>
        <taxon>Dikarya</taxon>
        <taxon>Ascomycota</taxon>
        <taxon>Pezizomycotina</taxon>
        <taxon>Eurotiomycetes</taxon>
        <taxon>Eurotiomycetidae</taxon>
        <taxon>Eurotiales</taxon>
        <taxon>Aspergillaceae</taxon>
        <taxon>Penicillium</taxon>
    </lineage>
</organism>
<reference evidence="6" key="1">
    <citation type="submission" date="2022-11" db="EMBL/GenBank/DDBJ databases">
        <authorList>
            <person name="Petersen C."/>
        </authorList>
    </citation>
    <scope>NUCLEOTIDE SEQUENCE</scope>
    <source>
        <strain evidence="6">IBT 34128</strain>
    </source>
</reference>
<accession>A0A9W9F0K1</accession>
<dbReference type="GeneID" id="81395952"/>
<dbReference type="PROSITE" id="PS01031">
    <property type="entry name" value="SHSP"/>
    <property type="match status" value="1"/>
</dbReference>
<dbReference type="Gene3D" id="2.60.40.790">
    <property type="match status" value="1"/>
</dbReference>
<evidence type="ECO:0000313" key="6">
    <source>
        <dbReference type="EMBL" id="KAJ5091385.1"/>
    </source>
</evidence>
<dbReference type="Proteomes" id="UP001141434">
    <property type="component" value="Unassembled WGS sequence"/>
</dbReference>
<name>A0A9W9F0K1_9EURO</name>
<keyword evidence="7" id="KW-1185">Reference proteome</keyword>
<dbReference type="AlphaFoldDB" id="A0A9W9F0K1"/>
<evidence type="ECO:0000256" key="3">
    <source>
        <dbReference type="RuleBase" id="RU003616"/>
    </source>
</evidence>
<dbReference type="OrthoDB" id="5511210at2759"/>
<comment type="similarity">
    <text evidence="2 3">Belongs to the small heat shock protein (HSP20) family.</text>
</comment>
<feature type="region of interest" description="Disordered" evidence="4">
    <location>
        <begin position="26"/>
        <end position="161"/>
    </location>
</feature>
<dbReference type="InterPro" id="IPR008978">
    <property type="entry name" value="HSP20-like_chaperone"/>
</dbReference>
<dbReference type="RefSeq" id="XP_056509583.1">
    <property type="nucleotide sequence ID" value="XM_056656783.1"/>
</dbReference>
<feature type="region of interest" description="Disordered" evidence="4">
    <location>
        <begin position="300"/>
        <end position="353"/>
    </location>
</feature>